<dbReference type="Proteomes" id="UP000018093">
    <property type="component" value="Unassembled WGS sequence"/>
</dbReference>
<proteinExistence type="predicted"/>
<accession>R7G802</accession>
<evidence type="ECO:0000313" key="3">
    <source>
        <dbReference type="Proteomes" id="UP000018093"/>
    </source>
</evidence>
<sequence>MSTASELMSFVKGDELNILNILEDQNVAQRIIKRVQKKLHDMQAHSCMYGQVMTQKGISTNEEKERYIQLLNKNEEIISKNQLLKDDIRKLKKQLEKKQKIIDYYDNIIGKEKPNEDTDED</sequence>
<reference evidence="2" key="1">
    <citation type="submission" date="2012-11" db="EMBL/GenBank/DDBJ databases">
        <title>Dependencies among metagenomic species, viruses, plasmids and units of genetic variation.</title>
        <authorList>
            <person name="Nielsen H.B."/>
            <person name="Almeida M."/>
            <person name="Juncker A.S."/>
            <person name="Rasmussen S."/>
            <person name="Li J."/>
            <person name="Sunagawa S."/>
            <person name="Plichta D."/>
            <person name="Gautier L."/>
            <person name="Le Chatelier E."/>
            <person name="Peletier E."/>
            <person name="Bonde I."/>
            <person name="Nielsen T."/>
            <person name="Manichanh C."/>
            <person name="Arumugam M."/>
            <person name="Batto J."/>
            <person name="Santos M.B.Q.D."/>
            <person name="Blom N."/>
            <person name="Borruel N."/>
            <person name="Burgdorf K.S."/>
            <person name="Boumezbeur F."/>
            <person name="Casellas F."/>
            <person name="Dore J."/>
            <person name="Guarner F."/>
            <person name="Hansen T."/>
            <person name="Hildebrand F."/>
            <person name="Kaas R.S."/>
            <person name="Kennedy S."/>
            <person name="Kristiansen K."/>
            <person name="Kultima J.R."/>
            <person name="Leonard P."/>
            <person name="Levenez F."/>
            <person name="Lund O."/>
            <person name="Moumen B."/>
            <person name="Le Paslier D."/>
            <person name="Pons N."/>
            <person name="Pedersen O."/>
            <person name="Prifti E."/>
            <person name="Qin J."/>
            <person name="Raes J."/>
            <person name="Tap J."/>
            <person name="Tims S."/>
            <person name="Ussery D.W."/>
            <person name="Yamada T."/>
            <person name="MetaHit consortium"/>
            <person name="Renault P."/>
            <person name="Sicheritz-Ponten T."/>
            <person name="Bork P."/>
            <person name="Wang J."/>
            <person name="Brunak S."/>
            <person name="Ehrlich S.D."/>
        </authorList>
    </citation>
    <scope>NUCLEOTIDE SEQUENCE [LARGE SCALE GENOMIC DNA]</scope>
</reference>
<organism evidence="2 3">
    <name type="scientific">Amedibacillus dolichus CAG:375</name>
    <dbReference type="NCBI Taxonomy" id="1263076"/>
    <lineage>
        <taxon>Bacteria</taxon>
        <taxon>Bacillati</taxon>
        <taxon>Bacillota</taxon>
        <taxon>Erysipelotrichia</taxon>
        <taxon>Erysipelotrichales</taxon>
        <taxon>Erysipelotrichaceae</taxon>
        <taxon>Amedibacillus</taxon>
    </lineage>
</organism>
<keyword evidence="1" id="KW-0175">Coiled coil</keyword>
<comment type="caution">
    <text evidence="2">The sequence shown here is derived from an EMBL/GenBank/DDBJ whole genome shotgun (WGS) entry which is preliminary data.</text>
</comment>
<evidence type="ECO:0000256" key="1">
    <source>
        <dbReference type="SAM" id="Coils"/>
    </source>
</evidence>
<protein>
    <submittedName>
        <fullName evidence="2">Uncharacterized protein</fullName>
    </submittedName>
</protein>
<dbReference type="RefSeq" id="WP_022419644.1">
    <property type="nucleotide sequence ID" value="NZ_FR898498.1"/>
</dbReference>
<gene>
    <name evidence="2" type="ORF">BN631_00028</name>
</gene>
<name>R7G802_9FIRM</name>
<dbReference type="EMBL" id="CBIN010000223">
    <property type="protein sequence ID" value="CDE23240.1"/>
    <property type="molecule type" value="Genomic_DNA"/>
</dbReference>
<feature type="coiled-coil region" evidence="1">
    <location>
        <begin position="74"/>
        <end position="101"/>
    </location>
</feature>
<evidence type="ECO:0000313" key="2">
    <source>
        <dbReference type="EMBL" id="CDE23240.1"/>
    </source>
</evidence>
<dbReference type="AlphaFoldDB" id="R7G802"/>